<dbReference type="PANTHER" id="PTHR33119:SF1">
    <property type="entry name" value="FE2OG DIOXYGENASE DOMAIN-CONTAINING PROTEIN"/>
    <property type="match status" value="1"/>
</dbReference>
<evidence type="ECO:0000256" key="1">
    <source>
        <dbReference type="SAM" id="MobiDB-lite"/>
    </source>
</evidence>
<dbReference type="PANTHER" id="PTHR33119">
    <property type="entry name" value="IFI3P"/>
    <property type="match status" value="1"/>
</dbReference>
<organism evidence="4 5">
    <name type="scientific">Hypsizygus marmoreus</name>
    <name type="common">White beech mushroom</name>
    <name type="synonym">Agaricus marmoreus</name>
    <dbReference type="NCBI Taxonomy" id="39966"/>
    <lineage>
        <taxon>Eukaryota</taxon>
        <taxon>Fungi</taxon>
        <taxon>Dikarya</taxon>
        <taxon>Basidiomycota</taxon>
        <taxon>Agaricomycotina</taxon>
        <taxon>Agaricomycetes</taxon>
        <taxon>Agaricomycetidae</taxon>
        <taxon>Agaricales</taxon>
        <taxon>Tricholomatineae</taxon>
        <taxon>Lyophyllaceae</taxon>
        <taxon>Hypsizygus</taxon>
    </lineage>
</organism>
<keyword evidence="5" id="KW-1185">Reference proteome</keyword>
<proteinExistence type="predicted"/>
<name>A0A369K2P9_HYPMA</name>
<sequence>MPPMTTSDTIKRVDLPGFTLPLNFTPRAAFDTFELRGSDGEYVMVHYEAEGEGENLFPNALNGNDLAQGGVSLRITSLREIAMMQLMNQLTDKPDWDRKVFDDKIVSLWKAEVLADQERDISQQMADWCIAELQWKAGIFRPQGAVSVYNGDVVKSDATVPESLKEALKAAVKTLEDIPAAYQDWHPESDNQVLDLVHPSLFPLVYGRTRILHDSHTCLEGCIRRCGEGTTVPVPPEYQTKLGDRNVAFTQERIKPYSRKFQWLPCDIDVSGDQTRITSYINNLHPDKYRNLYGLIEQILTQAIPLWNMTLTPLRDAGYMLRRIQCKDIVYDDVTGLVIQPEPGEFRSPKQRTLKKESDRQDDGESGDPNDVFNDSDDEDDYVYKEPVDLRRQYAARGLQVIIKLANIQLTPEKPDYAGGSWHVEGQLNEHICATALYYYDSANITPSSLAFRHQCNDHEVTRMRYEQNDHAWLEQIFGCKQYGPTVQVLGAVETKEGRLLTFPNVLQHRVQPFSLLDHTKPGYRRILALFLVDPGTRITALLGMSHANGRTGELILWVRRSSWFRVFPGNCRITFIVTWIFRSR</sequence>
<dbReference type="Pfam" id="PF14033">
    <property type="entry name" value="DUF4246"/>
    <property type="match status" value="1"/>
</dbReference>
<feature type="compositionally biased region" description="Basic and acidic residues" evidence="1">
    <location>
        <begin position="344"/>
        <end position="363"/>
    </location>
</feature>
<evidence type="ECO:0000259" key="3">
    <source>
        <dbReference type="Pfam" id="PF21666"/>
    </source>
</evidence>
<protein>
    <submittedName>
        <fullName evidence="4">Uncharacterized protein</fullName>
    </submittedName>
</protein>
<evidence type="ECO:0000259" key="2">
    <source>
        <dbReference type="Pfam" id="PF14033"/>
    </source>
</evidence>
<reference evidence="4" key="1">
    <citation type="submission" date="2018-04" db="EMBL/GenBank/DDBJ databases">
        <title>Whole genome sequencing of Hypsizygus marmoreus.</title>
        <authorList>
            <person name="Choi I.-G."/>
            <person name="Min B."/>
            <person name="Kim J.-G."/>
            <person name="Kim S."/>
            <person name="Oh Y.-L."/>
            <person name="Kong W.-S."/>
            <person name="Park H."/>
            <person name="Jeong J."/>
            <person name="Song E.-S."/>
        </authorList>
    </citation>
    <scope>NUCLEOTIDE SEQUENCE [LARGE SCALE GENOMIC DNA]</scope>
    <source>
        <strain evidence="4">51987-8</strain>
    </source>
</reference>
<dbReference type="InParanoid" id="A0A369K2P9"/>
<dbReference type="InterPro" id="IPR049207">
    <property type="entry name" value="DUF4246_N"/>
</dbReference>
<dbReference type="Pfam" id="PF21666">
    <property type="entry name" value="DUF4246_N"/>
    <property type="match status" value="1"/>
</dbReference>
<evidence type="ECO:0000313" key="5">
    <source>
        <dbReference type="Proteomes" id="UP000076154"/>
    </source>
</evidence>
<gene>
    <name evidence="4" type="ORF">Hypma_001499</name>
</gene>
<dbReference type="EMBL" id="LUEZ02000012">
    <property type="protein sequence ID" value="RDB28238.1"/>
    <property type="molecule type" value="Genomic_DNA"/>
</dbReference>
<feature type="region of interest" description="Disordered" evidence="1">
    <location>
        <begin position="341"/>
        <end position="380"/>
    </location>
</feature>
<dbReference type="OrthoDB" id="415532at2759"/>
<feature type="domain" description="DUF4246" evidence="2">
    <location>
        <begin position="124"/>
        <end position="540"/>
    </location>
</feature>
<comment type="caution">
    <text evidence="4">The sequence shown here is derived from an EMBL/GenBank/DDBJ whole genome shotgun (WGS) entry which is preliminary data.</text>
</comment>
<evidence type="ECO:0000313" key="4">
    <source>
        <dbReference type="EMBL" id="RDB28238.1"/>
    </source>
</evidence>
<accession>A0A369K2P9</accession>
<dbReference type="AlphaFoldDB" id="A0A369K2P9"/>
<dbReference type="Proteomes" id="UP000076154">
    <property type="component" value="Unassembled WGS sequence"/>
</dbReference>
<dbReference type="STRING" id="39966.A0A369K2P9"/>
<feature type="compositionally biased region" description="Acidic residues" evidence="1">
    <location>
        <begin position="364"/>
        <end position="380"/>
    </location>
</feature>
<dbReference type="InterPro" id="IPR025340">
    <property type="entry name" value="DUF4246"/>
</dbReference>
<feature type="domain" description="DUF4246" evidence="3">
    <location>
        <begin position="15"/>
        <end position="112"/>
    </location>
</feature>
<dbReference type="InterPro" id="IPR049192">
    <property type="entry name" value="DUF4246_C"/>
</dbReference>